<organism evidence="1 2">
    <name type="scientific">Araneus ventricosus</name>
    <name type="common">Orbweaver spider</name>
    <name type="synonym">Epeira ventricosa</name>
    <dbReference type="NCBI Taxonomy" id="182803"/>
    <lineage>
        <taxon>Eukaryota</taxon>
        <taxon>Metazoa</taxon>
        <taxon>Ecdysozoa</taxon>
        <taxon>Arthropoda</taxon>
        <taxon>Chelicerata</taxon>
        <taxon>Arachnida</taxon>
        <taxon>Araneae</taxon>
        <taxon>Araneomorphae</taxon>
        <taxon>Entelegynae</taxon>
        <taxon>Araneoidea</taxon>
        <taxon>Araneidae</taxon>
        <taxon>Araneus</taxon>
    </lineage>
</organism>
<comment type="caution">
    <text evidence="1">The sequence shown here is derived from an EMBL/GenBank/DDBJ whole genome shotgun (WGS) entry which is preliminary data.</text>
</comment>
<name>A0A4Y2NJI5_ARAVE</name>
<evidence type="ECO:0000313" key="1">
    <source>
        <dbReference type="EMBL" id="GBN39658.1"/>
    </source>
</evidence>
<keyword evidence="2" id="KW-1185">Reference proteome</keyword>
<dbReference type="AlphaFoldDB" id="A0A4Y2NJI5"/>
<accession>A0A4Y2NJI5</accession>
<dbReference type="OrthoDB" id="6435956at2759"/>
<gene>
    <name evidence="1" type="ORF">AVEN_114660_1</name>
</gene>
<dbReference type="Proteomes" id="UP000499080">
    <property type="component" value="Unassembled WGS sequence"/>
</dbReference>
<reference evidence="1 2" key="1">
    <citation type="journal article" date="2019" name="Sci. Rep.">
        <title>Orb-weaving spider Araneus ventricosus genome elucidates the spidroin gene catalogue.</title>
        <authorList>
            <person name="Kono N."/>
            <person name="Nakamura H."/>
            <person name="Ohtoshi R."/>
            <person name="Moran D.A.P."/>
            <person name="Shinohara A."/>
            <person name="Yoshida Y."/>
            <person name="Fujiwara M."/>
            <person name="Mori M."/>
            <person name="Tomita M."/>
            <person name="Arakawa K."/>
        </authorList>
    </citation>
    <scope>NUCLEOTIDE SEQUENCE [LARGE SCALE GENOMIC DNA]</scope>
</reference>
<protein>
    <submittedName>
        <fullName evidence="1">Uncharacterized protein</fullName>
    </submittedName>
</protein>
<proteinExistence type="predicted"/>
<sequence>MGTYALVEFGSFKQAKEIVNLKSLSTIPIQVSPHPTLNSSKGVISCGELLNVPVEEITEKLQSQGVSRVRRITIQRDGQLLNTKHLNFQFRKTTRAY</sequence>
<dbReference type="EMBL" id="BGPR01009385">
    <property type="protein sequence ID" value="GBN39658.1"/>
    <property type="molecule type" value="Genomic_DNA"/>
</dbReference>
<evidence type="ECO:0000313" key="2">
    <source>
        <dbReference type="Proteomes" id="UP000499080"/>
    </source>
</evidence>